<name>A0A9P1A0E4_CUSEU</name>
<dbReference type="AlphaFoldDB" id="A0A9P1A0E4"/>
<dbReference type="EMBL" id="CAMAPE010000073">
    <property type="protein sequence ID" value="CAH9117331.1"/>
    <property type="molecule type" value="Genomic_DNA"/>
</dbReference>
<evidence type="ECO:0000313" key="1">
    <source>
        <dbReference type="EMBL" id="CAH9117331.1"/>
    </source>
</evidence>
<accession>A0A9P1A0E4</accession>
<proteinExistence type="predicted"/>
<reference evidence="1" key="1">
    <citation type="submission" date="2022-07" db="EMBL/GenBank/DDBJ databases">
        <authorList>
            <person name="Macas J."/>
            <person name="Novak P."/>
            <person name="Neumann P."/>
        </authorList>
    </citation>
    <scope>NUCLEOTIDE SEQUENCE</scope>
</reference>
<organism evidence="1 2">
    <name type="scientific">Cuscuta europaea</name>
    <name type="common">European dodder</name>
    <dbReference type="NCBI Taxonomy" id="41803"/>
    <lineage>
        <taxon>Eukaryota</taxon>
        <taxon>Viridiplantae</taxon>
        <taxon>Streptophyta</taxon>
        <taxon>Embryophyta</taxon>
        <taxon>Tracheophyta</taxon>
        <taxon>Spermatophyta</taxon>
        <taxon>Magnoliopsida</taxon>
        <taxon>eudicotyledons</taxon>
        <taxon>Gunneridae</taxon>
        <taxon>Pentapetalae</taxon>
        <taxon>asterids</taxon>
        <taxon>lamiids</taxon>
        <taxon>Solanales</taxon>
        <taxon>Convolvulaceae</taxon>
        <taxon>Cuscuteae</taxon>
        <taxon>Cuscuta</taxon>
        <taxon>Cuscuta subgen. Cuscuta</taxon>
    </lineage>
</organism>
<sequence>MEADVGALEIERGGRRLILKKKIEACIGSQRVGGGWNFDSHRHSCKELLRISLSRTKILITTLKPVNSHKNTGCICTPGCTLKFAHKQVEPNSNMGMPEFEFDKNLRSRVRARA</sequence>
<evidence type="ECO:0000313" key="2">
    <source>
        <dbReference type="Proteomes" id="UP001152484"/>
    </source>
</evidence>
<comment type="caution">
    <text evidence="1">The sequence shown here is derived from an EMBL/GenBank/DDBJ whole genome shotgun (WGS) entry which is preliminary data.</text>
</comment>
<keyword evidence="2" id="KW-1185">Reference proteome</keyword>
<protein>
    <submittedName>
        <fullName evidence="1">Uncharacterized protein</fullName>
    </submittedName>
</protein>
<dbReference type="Proteomes" id="UP001152484">
    <property type="component" value="Unassembled WGS sequence"/>
</dbReference>
<gene>
    <name evidence="1" type="ORF">CEURO_LOCUS21508</name>
</gene>